<dbReference type="AlphaFoldDB" id="A0A8C6JN03"/>
<sequence>KESQEDFLGDSSLHTQVAIVFGDKVLECVLNLCQSNCDFLEGLLSQVSKICNSNAFWENTVGNLCGTITPEMKELAQAMAWNLFFTVFNHSCSLEEGGRNKTLRMKTN</sequence>
<organism evidence="1 2">
    <name type="scientific">Melopsittacus undulatus</name>
    <name type="common">Budgerigar</name>
    <name type="synonym">Psittacus undulatus</name>
    <dbReference type="NCBI Taxonomy" id="13146"/>
    <lineage>
        <taxon>Eukaryota</taxon>
        <taxon>Metazoa</taxon>
        <taxon>Chordata</taxon>
        <taxon>Craniata</taxon>
        <taxon>Vertebrata</taxon>
        <taxon>Euteleostomi</taxon>
        <taxon>Archelosauria</taxon>
        <taxon>Archosauria</taxon>
        <taxon>Dinosauria</taxon>
        <taxon>Saurischia</taxon>
        <taxon>Theropoda</taxon>
        <taxon>Coelurosauria</taxon>
        <taxon>Aves</taxon>
        <taxon>Neognathae</taxon>
        <taxon>Neoaves</taxon>
        <taxon>Telluraves</taxon>
        <taxon>Australaves</taxon>
        <taxon>Psittaciformes</taxon>
        <taxon>Psittaculidae</taxon>
        <taxon>Melopsittacus</taxon>
    </lineage>
</organism>
<dbReference type="Ensembl" id="ENSMUNT00000016689.2">
    <property type="protein sequence ID" value="ENSMUNP00000014499.2"/>
    <property type="gene ID" value="ENSMUNG00000011268.2"/>
</dbReference>
<protein>
    <submittedName>
        <fullName evidence="1">Uncharacterized protein</fullName>
    </submittedName>
</protein>
<reference evidence="1" key="3">
    <citation type="submission" date="2025-09" db="UniProtKB">
        <authorList>
            <consortium name="Ensembl"/>
        </authorList>
    </citation>
    <scope>IDENTIFICATION</scope>
</reference>
<reference evidence="1" key="1">
    <citation type="submission" date="2020-03" db="EMBL/GenBank/DDBJ databases">
        <title>Melopsittacus undulatus (budgerigar) genome, bMelUnd1, maternal haplotype with Z.</title>
        <authorList>
            <person name="Gedman G."/>
            <person name="Mountcastle J."/>
            <person name="Haase B."/>
            <person name="Formenti G."/>
            <person name="Wright T."/>
            <person name="Apodaca J."/>
            <person name="Pelan S."/>
            <person name="Chow W."/>
            <person name="Rhie A."/>
            <person name="Howe K."/>
            <person name="Fedrigo O."/>
            <person name="Jarvis E.D."/>
        </authorList>
    </citation>
    <scope>NUCLEOTIDE SEQUENCE [LARGE SCALE GENOMIC DNA]</scope>
</reference>
<evidence type="ECO:0000313" key="1">
    <source>
        <dbReference type="Ensembl" id="ENSMUNP00000014499.2"/>
    </source>
</evidence>
<proteinExistence type="predicted"/>
<accession>A0A8C6JN03</accession>
<dbReference type="Proteomes" id="UP000694405">
    <property type="component" value="Chromosome 6"/>
</dbReference>
<evidence type="ECO:0000313" key="2">
    <source>
        <dbReference type="Proteomes" id="UP000694405"/>
    </source>
</evidence>
<reference evidence="1" key="2">
    <citation type="submission" date="2025-08" db="UniProtKB">
        <authorList>
            <consortium name="Ensembl"/>
        </authorList>
    </citation>
    <scope>IDENTIFICATION</scope>
</reference>
<name>A0A8C6JN03_MELUD</name>
<accession>A0A8V5HDB0</accession>
<keyword evidence="2" id="KW-1185">Reference proteome</keyword>